<feature type="non-terminal residue" evidence="2">
    <location>
        <position position="1"/>
    </location>
</feature>
<protein>
    <submittedName>
        <fullName evidence="2">9190_t:CDS:1</fullName>
    </submittedName>
</protein>
<dbReference type="Proteomes" id="UP000789572">
    <property type="component" value="Unassembled WGS sequence"/>
</dbReference>
<keyword evidence="3" id="KW-1185">Reference proteome</keyword>
<sequence length="201" mass="21049">GNDGLTPDEKTDINNAAGDTDGVYNPDDIQYAEGPYRRKRTDVLRESDDENLIDDDDVELNLNKSQKPSRISAIAGFAGGLFTKKNKTNEIEGMEYESTKTEKDSETIITGFGAGNGGGSEEKNPSMFVTSVGGGGSEEKNTSTFVADGEDPNNFIGIAGAGVQSKKEKSGKFFGLFGRKDKKSTSTAAGVIGGSAAVGAV</sequence>
<accession>A0A9N9EEL5</accession>
<feature type="region of interest" description="Disordered" evidence="1">
    <location>
        <begin position="1"/>
        <end position="42"/>
    </location>
</feature>
<feature type="non-terminal residue" evidence="2">
    <location>
        <position position="201"/>
    </location>
</feature>
<reference evidence="2" key="1">
    <citation type="submission" date="2021-06" db="EMBL/GenBank/DDBJ databases">
        <authorList>
            <person name="Kallberg Y."/>
            <person name="Tangrot J."/>
            <person name="Rosling A."/>
        </authorList>
    </citation>
    <scope>NUCLEOTIDE SEQUENCE</scope>
    <source>
        <strain evidence="2">IA702</strain>
    </source>
</reference>
<comment type="caution">
    <text evidence="2">The sequence shown here is derived from an EMBL/GenBank/DDBJ whole genome shotgun (WGS) entry which is preliminary data.</text>
</comment>
<evidence type="ECO:0000313" key="3">
    <source>
        <dbReference type="Proteomes" id="UP000789572"/>
    </source>
</evidence>
<feature type="compositionally biased region" description="Basic and acidic residues" evidence="1">
    <location>
        <begin position="97"/>
        <end position="106"/>
    </location>
</feature>
<evidence type="ECO:0000256" key="1">
    <source>
        <dbReference type="SAM" id="MobiDB-lite"/>
    </source>
</evidence>
<proteinExistence type="predicted"/>
<name>A0A9N9EEL5_9GLOM</name>
<dbReference type="AlphaFoldDB" id="A0A9N9EEL5"/>
<dbReference type="EMBL" id="CAJVPJ010007401">
    <property type="protein sequence ID" value="CAG8675378.1"/>
    <property type="molecule type" value="Genomic_DNA"/>
</dbReference>
<evidence type="ECO:0000313" key="2">
    <source>
        <dbReference type="EMBL" id="CAG8675378.1"/>
    </source>
</evidence>
<feature type="region of interest" description="Disordered" evidence="1">
    <location>
        <begin position="96"/>
        <end position="149"/>
    </location>
</feature>
<organism evidence="2 3">
    <name type="scientific">Paraglomus occultum</name>
    <dbReference type="NCBI Taxonomy" id="144539"/>
    <lineage>
        <taxon>Eukaryota</taxon>
        <taxon>Fungi</taxon>
        <taxon>Fungi incertae sedis</taxon>
        <taxon>Mucoromycota</taxon>
        <taxon>Glomeromycotina</taxon>
        <taxon>Glomeromycetes</taxon>
        <taxon>Paraglomerales</taxon>
        <taxon>Paraglomeraceae</taxon>
        <taxon>Paraglomus</taxon>
    </lineage>
</organism>
<gene>
    <name evidence="2" type="ORF">POCULU_LOCUS11203</name>
</gene>